<keyword evidence="1" id="KW-0813">Transport</keyword>
<comment type="caution">
    <text evidence="5">The sequence shown here is derived from an EMBL/GenBank/DDBJ whole genome shotgun (WGS) entry which is preliminary data.</text>
</comment>
<organism evidence="5">
    <name type="scientific">mine drainage metagenome</name>
    <dbReference type="NCBI Taxonomy" id="410659"/>
    <lineage>
        <taxon>unclassified sequences</taxon>
        <taxon>metagenomes</taxon>
        <taxon>ecological metagenomes</taxon>
    </lineage>
</organism>
<protein>
    <submittedName>
        <fullName evidence="5">Methionine import ATP-binding protein MetN</fullName>
        <ecNumber evidence="5">3.6.3.-</ecNumber>
    </submittedName>
</protein>
<proteinExistence type="predicted"/>
<reference evidence="5" key="1">
    <citation type="submission" date="2016-10" db="EMBL/GenBank/DDBJ databases">
        <title>Sequence of Gallionella enrichment culture.</title>
        <authorList>
            <person name="Poehlein A."/>
            <person name="Muehling M."/>
            <person name="Daniel R."/>
        </authorList>
    </citation>
    <scope>NUCLEOTIDE SEQUENCE</scope>
</reference>
<dbReference type="Pfam" id="PF12399">
    <property type="entry name" value="BCA_ABC_TP_C"/>
    <property type="match status" value="1"/>
</dbReference>
<gene>
    <name evidence="5" type="primary">metN_3</name>
    <name evidence="5" type="ORF">GALL_415510</name>
</gene>
<keyword evidence="5" id="KW-0378">Hydrolase</keyword>
<sequence>MVEHNMSVISRICDRVTVMQRGQVLAEGSYADVSRNPEVIAAYMGETEDEISA</sequence>
<dbReference type="EMBL" id="MLJW01001779">
    <property type="protein sequence ID" value="OIQ76761.1"/>
    <property type="molecule type" value="Genomic_DNA"/>
</dbReference>
<keyword evidence="3 5" id="KW-0067">ATP-binding</keyword>
<evidence type="ECO:0000256" key="2">
    <source>
        <dbReference type="ARBA" id="ARBA00022741"/>
    </source>
</evidence>
<dbReference type="Gene3D" id="3.40.50.300">
    <property type="entry name" value="P-loop containing nucleotide triphosphate hydrolases"/>
    <property type="match status" value="1"/>
</dbReference>
<dbReference type="InterPro" id="IPR032823">
    <property type="entry name" value="BCA_ABC_TP_C"/>
</dbReference>
<dbReference type="GO" id="GO:0016787">
    <property type="term" value="F:hydrolase activity"/>
    <property type="evidence" value="ECO:0007669"/>
    <property type="project" value="UniProtKB-KW"/>
</dbReference>
<dbReference type="InterPro" id="IPR051120">
    <property type="entry name" value="ABC_AA/LPS_Transport"/>
</dbReference>
<dbReference type="AlphaFoldDB" id="A0A1J5PZ65"/>
<evidence type="ECO:0000259" key="4">
    <source>
        <dbReference type="Pfam" id="PF12399"/>
    </source>
</evidence>
<evidence type="ECO:0000256" key="1">
    <source>
        <dbReference type="ARBA" id="ARBA00022448"/>
    </source>
</evidence>
<dbReference type="PANTHER" id="PTHR45772">
    <property type="entry name" value="CONSERVED COMPONENT OF ABC TRANSPORTER FOR NATURAL AMINO ACIDS-RELATED"/>
    <property type="match status" value="1"/>
</dbReference>
<dbReference type="InterPro" id="IPR027417">
    <property type="entry name" value="P-loop_NTPase"/>
</dbReference>
<dbReference type="GO" id="GO:0005524">
    <property type="term" value="F:ATP binding"/>
    <property type="evidence" value="ECO:0007669"/>
    <property type="project" value="UniProtKB-KW"/>
</dbReference>
<feature type="domain" description="Branched-chain amino acid ATP-binding cassette transporter C-terminal" evidence="4">
    <location>
        <begin position="23"/>
        <end position="48"/>
    </location>
</feature>
<keyword evidence="2" id="KW-0547">Nucleotide-binding</keyword>
<evidence type="ECO:0000256" key="3">
    <source>
        <dbReference type="ARBA" id="ARBA00022840"/>
    </source>
</evidence>
<dbReference type="GO" id="GO:0005886">
    <property type="term" value="C:plasma membrane"/>
    <property type="evidence" value="ECO:0007669"/>
    <property type="project" value="TreeGrafter"/>
</dbReference>
<dbReference type="EC" id="3.6.3.-" evidence="5"/>
<dbReference type="SUPFAM" id="SSF52540">
    <property type="entry name" value="P-loop containing nucleoside triphosphate hydrolases"/>
    <property type="match status" value="1"/>
</dbReference>
<name>A0A1J5PZ65_9ZZZZ</name>
<accession>A0A1J5PZ65</accession>
<evidence type="ECO:0000313" key="5">
    <source>
        <dbReference type="EMBL" id="OIQ76761.1"/>
    </source>
</evidence>